<evidence type="ECO:0000313" key="3">
    <source>
        <dbReference type="Proteomes" id="UP000024635"/>
    </source>
</evidence>
<evidence type="ECO:0000313" key="2">
    <source>
        <dbReference type="EMBL" id="EYB92884.1"/>
    </source>
</evidence>
<gene>
    <name evidence="2" type="primary">Acey_s0189.g1214</name>
    <name evidence="2" type="ORF">Y032_0189g1214</name>
</gene>
<dbReference type="Proteomes" id="UP000024635">
    <property type="component" value="Unassembled WGS sequence"/>
</dbReference>
<proteinExistence type="predicted"/>
<evidence type="ECO:0000256" key="1">
    <source>
        <dbReference type="SAM" id="Phobius"/>
    </source>
</evidence>
<dbReference type="AlphaFoldDB" id="A0A016SRD4"/>
<reference evidence="3" key="1">
    <citation type="journal article" date="2015" name="Nat. Genet.">
        <title>The genome and transcriptome of the zoonotic hookworm Ancylostoma ceylanicum identify infection-specific gene families.</title>
        <authorList>
            <person name="Schwarz E.M."/>
            <person name="Hu Y."/>
            <person name="Antoshechkin I."/>
            <person name="Miller M.M."/>
            <person name="Sternberg P.W."/>
            <person name="Aroian R.V."/>
        </authorList>
    </citation>
    <scope>NUCLEOTIDE SEQUENCE</scope>
    <source>
        <strain evidence="3">HY135</strain>
    </source>
</reference>
<accession>A0A016SRD4</accession>
<protein>
    <submittedName>
        <fullName evidence="2">Uncharacterized protein</fullName>
    </submittedName>
</protein>
<keyword evidence="1" id="KW-0812">Transmembrane</keyword>
<keyword evidence="3" id="KW-1185">Reference proteome</keyword>
<sequence>MASCMNLPTVDTGVDIFILGNLVDASWPRSSFTSPWLLTVSISVGIAVILMIITADAALRKVNLFSAGRQPFGGSSVRGALSPK</sequence>
<organism evidence="2 3">
    <name type="scientific">Ancylostoma ceylanicum</name>
    <dbReference type="NCBI Taxonomy" id="53326"/>
    <lineage>
        <taxon>Eukaryota</taxon>
        <taxon>Metazoa</taxon>
        <taxon>Ecdysozoa</taxon>
        <taxon>Nematoda</taxon>
        <taxon>Chromadorea</taxon>
        <taxon>Rhabditida</taxon>
        <taxon>Rhabditina</taxon>
        <taxon>Rhabditomorpha</taxon>
        <taxon>Strongyloidea</taxon>
        <taxon>Ancylostomatidae</taxon>
        <taxon>Ancylostomatinae</taxon>
        <taxon>Ancylostoma</taxon>
    </lineage>
</organism>
<comment type="caution">
    <text evidence="2">The sequence shown here is derived from an EMBL/GenBank/DDBJ whole genome shotgun (WGS) entry which is preliminary data.</text>
</comment>
<name>A0A016SRD4_9BILA</name>
<feature type="transmembrane region" description="Helical" evidence="1">
    <location>
        <begin position="36"/>
        <end position="59"/>
    </location>
</feature>
<keyword evidence="1" id="KW-0472">Membrane</keyword>
<keyword evidence="1" id="KW-1133">Transmembrane helix</keyword>
<dbReference type="EMBL" id="JARK01001525">
    <property type="protein sequence ID" value="EYB92884.1"/>
    <property type="molecule type" value="Genomic_DNA"/>
</dbReference>